<dbReference type="PRINTS" id="PR00481">
    <property type="entry name" value="LAMNOPPTDASE"/>
</dbReference>
<name>V5RIA2_SPIAP</name>
<dbReference type="RefSeq" id="WP_023789127.1">
    <property type="nucleotide sequence ID" value="NC_022998.1"/>
</dbReference>
<protein>
    <recommendedName>
        <fullName evidence="7">Probable cytosol aminopeptidase</fullName>
    </recommendedName>
    <alternativeName>
        <fullName evidence="8">Leucine aminopeptidase</fullName>
    </alternativeName>
    <alternativeName>
        <fullName evidence="5">Leucyl aminopeptidase</fullName>
    </alternativeName>
</protein>
<dbReference type="KEGG" id="sapi:SAPIS_v1c03470"/>
<organism evidence="10 11">
    <name type="scientific">Spiroplasma apis B31</name>
    <dbReference type="NCBI Taxonomy" id="1276258"/>
    <lineage>
        <taxon>Bacteria</taxon>
        <taxon>Bacillati</taxon>
        <taxon>Mycoplasmatota</taxon>
        <taxon>Mollicutes</taxon>
        <taxon>Entomoplasmatales</taxon>
        <taxon>Spiroplasmataceae</taxon>
        <taxon>Spiroplasma</taxon>
    </lineage>
</organism>
<keyword evidence="11" id="KW-1185">Reference proteome</keyword>
<dbReference type="Pfam" id="PF00883">
    <property type="entry name" value="Peptidase_M17"/>
    <property type="match status" value="1"/>
</dbReference>
<dbReference type="InterPro" id="IPR000819">
    <property type="entry name" value="Peptidase_M17_C"/>
</dbReference>
<keyword evidence="4" id="KW-0378">Hydrolase</keyword>
<dbReference type="GO" id="GO:0006508">
    <property type="term" value="P:proteolysis"/>
    <property type="evidence" value="ECO:0007669"/>
    <property type="project" value="UniProtKB-KW"/>
</dbReference>
<evidence type="ECO:0000256" key="8">
    <source>
        <dbReference type="ARBA" id="ARBA00050061"/>
    </source>
</evidence>
<sequence>MKIFIVKDLPSDIEKVILQKDADSKEFVFYKKNNLNYFNLSYLKNKTLSEKYNVINDLVMDISSNVVLDFNLIADKDLNSTFAVLFNLVYSNYGKRYSKKTINKNKPKNFWFYKSNFTEENFVYFNFLKVCYEAQNLACNLADSVLNLEGDTDIFYKTLQKLCILNKNLSLRTYNEKQLLDYGMASLLAINKESRVLVIEYNGDTCSKEKIVIIGKGITSSDESINIYNIDEFILRLDKSGATNAFAVIDACSKLSLKLNIVCLIPIMQKINNINSIQSGDIVIAHNKKTIQIEDNNLKGRIVLADLISFACTEYKPREIITIATLGSSMKTVLGKHITGCFTNNIKRARIYEKYFNLVGEDLWILPIHWSTKNSIKNSVLADYTSSPKDIDSNNPSIIAAFLNEFVPKNVIFIHLDISGTHSIENRATGSSVRGLINTFYNDSLNNNPNFD</sequence>
<evidence type="ECO:0000256" key="2">
    <source>
        <dbReference type="ARBA" id="ARBA00022438"/>
    </source>
</evidence>
<reference evidence="10 11" key="1">
    <citation type="journal article" date="2014" name="Genome Announc.">
        <title>Complete Genome Sequence of Spiroplasma apis B31T (ATCC 33834), a Bacterium Associated with May Disease of Honeybees (Apis mellifera).</title>
        <authorList>
            <person name="Ku C."/>
            <person name="Lo W.S."/>
            <person name="Chen L.L."/>
            <person name="Kuo C.H."/>
        </authorList>
    </citation>
    <scope>NUCLEOTIDE SEQUENCE [LARGE SCALE GENOMIC DNA]</scope>
    <source>
        <strain evidence="10">B31</strain>
    </source>
</reference>
<keyword evidence="2 10" id="KW-0031">Aminopeptidase</keyword>
<evidence type="ECO:0000256" key="6">
    <source>
        <dbReference type="ARBA" id="ARBA00049972"/>
    </source>
</evidence>
<gene>
    <name evidence="10" type="ORF">SAPIS_v1c03470</name>
</gene>
<evidence type="ECO:0000259" key="9">
    <source>
        <dbReference type="Pfam" id="PF00883"/>
    </source>
</evidence>
<dbReference type="GO" id="GO:0070006">
    <property type="term" value="F:metalloaminopeptidase activity"/>
    <property type="evidence" value="ECO:0007669"/>
    <property type="project" value="InterPro"/>
</dbReference>
<dbReference type="GO" id="GO:0030145">
    <property type="term" value="F:manganese ion binding"/>
    <property type="evidence" value="ECO:0007669"/>
    <property type="project" value="InterPro"/>
</dbReference>
<dbReference type="AlphaFoldDB" id="V5RIA2"/>
<dbReference type="PANTHER" id="PTHR11963:SF23">
    <property type="entry name" value="CYTOSOL AMINOPEPTIDASE"/>
    <property type="match status" value="1"/>
</dbReference>
<evidence type="ECO:0000256" key="3">
    <source>
        <dbReference type="ARBA" id="ARBA00022670"/>
    </source>
</evidence>
<evidence type="ECO:0000313" key="11">
    <source>
        <dbReference type="Proteomes" id="UP000018550"/>
    </source>
</evidence>
<dbReference type="eggNOG" id="COG0260">
    <property type="taxonomic scope" value="Bacteria"/>
</dbReference>
<dbReference type="HOGENOM" id="CLU_605344_0_0_14"/>
<evidence type="ECO:0000256" key="5">
    <source>
        <dbReference type="ARBA" id="ARBA00033172"/>
    </source>
</evidence>
<evidence type="ECO:0000256" key="4">
    <source>
        <dbReference type="ARBA" id="ARBA00022801"/>
    </source>
</evidence>
<evidence type="ECO:0000313" key="10">
    <source>
        <dbReference type="EMBL" id="AHB36193.1"/>
    </source>
</evidence>
<keyword evidence="3" id="KW-0645">Protease</keyword>
<evidence type="ECO:0000256" key="7">
    <source>
        <dbReference type="ARBA" id="ARBA00050021"/>
    </source>
</evidence>
<dbReference type="PANTHER" id="PTHR11963">
    <property type="entry name" value="LEUCINE AMINOPEPTIDASE-RELATED"/>
    <property type="match status" value="1"/>
</dbReference>
<evidence type="ECO:0000256" key="1">
    <source>
        <dbReference type="ARBA" id="ARBA00009528"/>
    </source>
</evidence>
<dbReference type="EMBL" id="CP006682">
    <property type="protein sequence ID" value="AHB36193.1"/>
    <property type="molecule type" value="Genomic_DNA"/>
</dbReference>
<dbReference type="Proteomes" id="UP000018550">
    <property type="component" value="Chromosome"/>
</dbReference>
<comment type="similarity">
    <text evidence="1">Belongs to the peptidase M17 family.</text>
</comment>
<dbReference type="InterPro" id="IPR011356">
    <property type="entry name" value="Leucine_aapep/pepB"/>
</dbReference>
<dbReference type="SUPFAM" id="SSF53187">
    <property type="entry name" value="Zn-dependent exopeptidases"/>
    <property type="match status" value="1"/>
</dbReference>
<dbReference type="STRING" id="1276258.SAPIS_v1c03470"/>
<proteinExistence type="inferred from homology"/>
<accession>V5RIA2</accession>
<dbReference type="OrthoDB" id="9809354at2"/>
<feature type="domain" description="Cytosol aminopeptidase" evidence="9">
    <location>
        <begin position="152"/>
        <end position="436"/>
    </location>
</feature>
<dbReference type="PATRIC" id="fig|1276258.3.peg.344"/>
<dbReference type="Gene3D" id="3.40.630.10">
    <property type="entry name" value="Zn peptidases"/>
    <property type="match status" value="1"/>
</dbReference>
<comment type="function">
    <text evidence="6">Presumably involved in the processing and regular turnover of intracellular proteins. Catalyzes the removal of unsubstituted N-terminal amino acids from various peptides.</text>
</comment>
<dbReference type="GO" id="GO:0005737">
    <property type="term" value="C:cytoplasm"/>
    <property type="evidence" value="ECO:0007669"/>
    <property type="project" value="InterPro"/>
</dbReference>